<feature type="compositionally biased region" description="Low complexity" evidence="1">
    <location>
        <begin position="169"/>
        <end position="195"/>
    </location>
</feature>
<comment type="caution">
    <text evidence="3">The sequence shown here is derived from an EMBL/GenBank/DDBJ whole genome shotgun (WGS) entry which is preliminary data.</text>
</comment>
<reference evidence="3" key="1">
    <citation type="submission" date="2021-06" db="EMBL/GenBank/DDBJ databases">
        <title>Halomicroarcula sp. F24A a new haloarchaeum isolated from saline soil.</title>
        <authorList>
            <person name="Duran-Viseras A."/>
            <person name="Sanchez-Porro C."/>
            <person name="Ventosa A."/>
        </authorList>
    </citation>
    <scope>NUCLEOTIDE SEQUENCE</scope>
    <source>
        <strain evidence="3">F24A</strain>
    </source>
</reference>
<dbReference type="RefSeq" id="WP_220589014.1">
    <property type="nucleotide sequence ID" value="NZ_RKLQ01000002.1"/>
</dbReference>
<accession>A0A8J7YG15</accession>
<dbReference type="AlphaFoldDB" id="A0A8J7YG15"/>
<protein>
    <recommendedName>
        <fullName evidence="2">DUF8159 domain-containing protein</fullName>
    </recommendedName>
</protein>
<evidence type="ECO:0000313" key="3">
    <source>
        <dbReference type="EMBL" id="MBX0304817.1"/>
    </source>
</evidence>
<organism evidence="3 4">
    <name type="scientific">Haloarcula salinisoli</name>
    <dbReference type="NCBI Taxonomy" id="2487746"/>
    <lineage>
        <taxon>Archaea</taxon>
        <taxon>Methanobacteriati</taxon>
        <taxon>Methanobacteriota</taxon>
        <taxon>Stenosarchaea group</taxon>
        <taxon>Halobacteria</taxon>
        <taxon>Halobacteriales</taxon>
        <taxon>Haloarculaceae</taxon>
        <taxon>Haloarcula</taxon>
    </lineage>
</organism>
<proteinExistence type="predicted"/>
<evidence type="ECO:0000256" key="1">
    <source>
        <dbReference type="SAM" id="MobiDB-lite"/>
    </source>
</evidence>
<evidence type="ECO:0000259" key="2">
    <source>
        <dbReference type="Pfam" id="PF26490"/>
    </source>
</evidence>
<feature type="region of interest" description="Disordered" evidence="1">
    <location>
        <begin position="133"/>
        <end position="298"/>
    </location>
</feature>
<feature type="region of interest" description="Disordered" evidence="1">
    <location>
        <begin position="322"/>
        <end position="361"/>
    </location>
</feature>
<feature type="compositionally biased region" description="Low complexity" evidence="1">
    <location>
        <begin position="250"/>
        <end position="261"/>
    </location>
</feature>
<dbReference type="Proteomes" id="UP000783863">
    <property type="component" value="Unassembled WGS sequence"/>
</dbReference>
<feature type="domain" description="DUF8159" evidence="2">
    <location>
        <begin position="358"/>
        <end position="452"/>
    </location>
</feature>
<dbReference type="EMBL" id="RKLQ01000002">
    <property type="protein sequence ID" value="MBX0304817.1"/>
    <property type="molecule type" value="Genomic_DNA"/>
</dbReference>
<keyword evidence="4" id="KW-1185">Reference proteome</keyword>
<feature type="compositionally biased region" description="Acidic residues" evidence="1">
    <location>
        <begin position="145"/>
        <end position="168"/>
    </location>
</feature>
<sequence length="455" mass="46198">MNRTLLGVAVVVAVAVLATPALAEPANTSITGPDQVAPGDTVTYTFSLTNTRENETSYVLNASVPETWEIVDRTDDGSWRQSESRWVYRSVEPGATKEPSLTFSVPADTDAGNVSFVSRTIDRGGKEVVTVKNVTVEQDSSEGGGSDDDSSTGGSDDDSSTGGSDDDSSTGGSDDGSSTGGSDDDSSTGGSDDGSSTGGSDDGSSTGGSADDSSTGGSDDGSSTGGSDDDSSTGGSDDDSSTGGSDDDTASAGGEATATEEPTTEREPVTETAGGSAVGGEPESETETDGAVSNGGNTAIGVGIGALLVLGVGVGVVTARRRVSTDSGTERTEAEPETTARPTDSGLSASNDEPGGPDIDVIDAQHGESEATLTYATTRTSNKAIGDEIREIARRYASADAEDIGTQRLEATVTDGSQPVATWHICREWLDQFEDGTLSREEFERKVLRTMSLSD</sequence>
<feature type="compositionally biased region" description="Low complexity" evidence="1">
    <location>
        <begin position="202"/>
        <end position="226"/>
    </location>
</feature>
<evidence type="ECO:0000313" key="4">
    <source>
        <dbReference type="Proteomes" id="UP000783863"/>
    </source>
</evidence>
<name>A0A8J7YG15_9EURY</name>
<dbReference type="InterPro" id="IPR058473">
    <property type="entry name" value="DUF8159"/>
</dbReference>
<feature type="compositionally biased region" description="Acidic residues" evidence="1">
    <location>
        <begin position="227"/>
        <end position="249"/>
    </location>
</feature>
<dbReference type="Pfam" id="PF26490">
    <property type="entry name" value="DUF8159"/>
    <property type="match status" value="1"/>
</dbReference>
<gene>
    <name evidence="3" type="ORF">EGD98_14170</name>
</gene>